<evidence type="ECO:0008006" key="4">
    <source>
        <dbReference type="Google" id="ProtNLM"/>
    </source>
</evidence>
<protein>
    <recommendedName>
        <fullName evidence="4">DUF2867 domain-containing protein</fullName>
    </recommendedName>
</protein>
<sequence>MKLPRTAHTSRSWAIHGIVGDFARLVELMTGGGDPSENWSRPARALWALRWKIGKLFGWASGARAASLRSRVPDSYPVGPDAQSVPFTSLYLLENEWAAEMSNRTVQSVTHLSWVPDGSGGHRGQMAVLVKPNGLFGRLYMAAIAPLRHLIVYPTMIPAIGREWRERVWSVSGEPRKRQLGHVQDTRQSGNSVARCAVAP</sequence>
<dbReference type="RefSeq" id="WP_063766702.1">
    <property type="nucleotide sequence ID" value="NZ_JOEF01000037.1"/>
</dbReference>
<dbReference type="OrthoDB" id="4551029at2"/>
<reference evidence="2 3" key="1">
    <citation type="submission" date="2016-10" db="EMBL/GenBank/DDBJ databases">
        <authorList>
            <person name="de Groot N.N."/>
        </authorList>
    </citation>
    <scope>NUCLEOTIDE SEQUENCE [LARGE SCALE GENOMIC DNA]</scope>
    <source>
        <strain evidence="2 3">DSM 44149</strain>
    </source>
</reference>
<dbReference type="AlphaFoldDB" id="A0A1G9STH9"/>
<dbReference type="InterPro" id="IPR021295">
    <property type="entry name" value="DUF2867"/>
</dbReference>
<evidence type="ECO:0000256" key="1">
    <source>
        <dbReference type="SAM" id="MobiDB-lite"/>
    </source>
</evidence>
<gene>
    <name evidence="2" type="ORF">SAMN04489726_1370</name>
</gene>
<dbReference type="eggNOG" id="ENOG502ZEUB">
    <property type="taxonomic scope" value="Bacteria"/>
</dbReference>
<accession>A0A1G9STH9</accession>
<name>A0A1G9STH9_ALLAB</name>
<evidence type="ECO:0000313" key="3">
    <source>
        <dbReference type="Proteomes" id="UP000183376"/>
    </source>
</evidence>
<dbReference type="EMBL" id="LT629701">
    <property type="protein sequence ID" value="SDM38713.1"/>
    <property type="molecule type" value="Genomic_DNA"/>
</dbReference>
<dbReference type="Pfam" id="PF11066">
    <property type="entry name" value="DUF2867"/>
    <property type="match status" value="1"/>
</dbReference>
<keyword evidence="3" id="KW-1185">Reference proteome</keyword>
<organism evidence="2 3">
    <name type="scientific">Allokutzneria albata</name>
    <name type="common">Kibdelosporangium albatum</name>
    <dbReference type="NCBI Taxonomy" id="211114"/>
    <lineage>
        <taxon>Bacteria</taxon>
        <taxon>Bacillati</taxon>
        <taxon>Actinomycetota</taxon>
        <taxon>Actinomycetes</taxon>
        <taxon>Pseudonocardiales</taxon>
        <taxon>Pseudonocardiaceae</taxon>
        <taxon>Allokutzneria</taxon>
    </lineage>
</organism>
<proteinExistence type="predicted"/>
<evidence type="ECO:0000313" key="2">
    <source>
        <dbReference type="EMBL" id="SDM38713.1"/>
    </source>
</evidence>
<dbReference type="STRING" id="211114.SAMN04489726_1370"/>
<dbReference type="Proteomes" id="UP000183376">
    <property type="component" value="Chromosome I"/>
</dbReference>
<feature type="region of interest" description="Disordered" evidence="1">
    <location>
        <begin position="180"/>
        <end position="200"/>
    </location>
</feature>